<dbReference type="SUPFAM" id="SSF63817">
    <property type="entry name" value="Sortase"/>
    <property type="match status" value="1"/>
</dbReference>
<evidence type="ECO:0000256" key="3">
    <source>
        <dbReference type="SAM" id="MobiDB-lite"/>
    </source>
</evidence>
<dbReference type="InterPro" id="IPR042001">
    <property type="entry name" value="Sortase_F"/>
</dbReference>
<dbReference type="EMBL" id="FNHI01000001">
    <property type="protein sequence ID" value="SDL79578.1"/>
    <property type="molecule type" value="Genomic_DNA"/>
</dbReference>
<accession>A0A1G9MZC8</accession>
<proteinExistence type="predicted"/>
<dbReference type="GO" id="GO:0016787">
    <property type="term" value="F:hydrolase activity"/>
    <property type="evidence" value="ECO:0007669"/>
    <property type="project" value="UniProtKB-KW"/>
</dbReference>
<keyword evidence="1" id="KW-0378">Hydrolase</keyword>
<dbReference type="AlphaFoldDB" id="A0A1G9MZC8"/>
<gene>
    <name evidence="4" type="ORF">SAMN05444921_101384</name>
</gene>
<sequence>MNARQPLGSPTPPEPAPSRSLGQTLLWPVVAAALGGLLCYNSLGGQAANTPQARPVSPAPAPVSPPKAVPVHPPLPRSVPTRIAIPAISVNAPFTVLTLNKAGQLNAPPPNDKNLVGWYGKGATPGEKGTSILAGHLDTMTGPAVFESLNALKPGNKIDVTRQDRKVATFKVDSVETFSKAAFPSARVYNDAPTAQLRLITCGGLYDKKTKDYKDNVVVFAHLDSVRNG</sequence>
<feature type="compositionally biased region" description="Pro residues" evidence="3">
    <location>
        <begin position="57"/>
        <end position="73"/>
    </location>
</feature>
<feature type="region of interest" description="Disordered" evidence="3">
    <location>
        <begin position="1"/>
        <end position="20"/>
    </location>
</feature>
<dbReference type="OrthoDB" id="525039at2"/>
<feature type="region of interest" description="Disordered" evidence="3">
    <location>
        <begin position="48"/>
        <end position="73"/>
    </location>
</feature>
<name>A0A1G9MZC8_9ACTN</name>
<dbReference type="InterPro" id="IPR023365">
    <property type="entry name" value="Sortase_dom-sf"/>
</dbReference>
<dbReference type="Proteomes" id="UP000199063">
    <property type="component" value="Unassembled WGS sequence"/>
</dbReference>
<evidence type="ECO:0000313" key="5">
    <source>
        <dbReference type="Proteomes" id="UP000199063"/>
    </source>
</evidence>
<protein>
    <submittedName>
        <fullName evidence="4">Sortase family protein</fullName>
    </submittedName>
</protein>
<feature type="active site" description="Acyl-thioester intermediate" evidence="2">
    <location>
        <position position="202"/>
    </location>
</feature>
<keyword evidence="5" id="KW-1185">Reference proteome</keyword>
<dbReference type="GeneID" id="40827719"/>
<dbReference type="Gene3D" id="2.40.260.10">
    <property type="entry name" value="Sortase"/>
    <property type="match status" value="1"/>
</dbReference>
<dbReference type="RefSeq" id="WP_093651993.1">
    <property type="nucleotide sequence ID" value="NZ_FNHI01000001.1"/>
</dbReference>
<dbReference type="InterPro" id="IPR005754">
    <property type="entry name" value="Sortase"/>
</dbReference>
<dbReference type="STRING" id="1196353.SAMN05444921_101384"/>
<organism evidence="4 5">
    <name type="scientific">Streptomyces wuyuanensis</name>
    <dbReference type="NCBI Taxonomy" id="1196353"/>
    <lineage>
        <taxon>Bacteria</taxon>
        <taxon>Bacillati</taxon>
        <taxon>Actinomycetota</taxon>
        <taxon>Actinomycetes</taxon>
        <taxon>Kitasatosporales</taxon>
        <taxon>Streptomycetaceae</taxon>
        <taxon>Streptomyces</taxon>
    </lineage>
</organism>
<dbReference type="CDD" id="cd05829">
    <property type="entry name" value="Sortase_F"/>
    <property type="match status" value="1"/>
</dbReference>
<dbReference type="Pfam" id="PF04203">
    <property type="entry name" value="Sortase"/>
    <property type="match status" value="1"/>
</dbReference>
<feature type="active site" description="Proton donor/acceptor" evidence="2">
    <location>
        <position position="136"/>
    </location>
</feature>
<evidence type="ECO:0000256" key="2">
    <source>
        <dbReference type="PIRSR" id="PIRSR605754-1"/>
    </source>
</evidence>
<reference evidence="5" key="1">
    <citation type="submission" date="2016-10" db="EMBL/GenBank/DDBJ databases">
        <authorList>
            <person name="Varghese N."/>
            <person name="Submissions S."/>
        </authorList>
    </citation>
    <scope>NUCLEOTIDE SEQUENCE [LARGE SCALE GENOMIC DNA]</scope>
    <source>
        <strain evidence="5">CGMCC 4.7042</strain>
    </source>
</reference>
<evidence type="ECO:0000313" key="4">
    <source>
        <dbReference type="EMBL" id="SDL79578.1"/>
    </source>
</evidence>
<evidence type="ECO:0000256" key="1">
    <source>
        <dbReference type="ARBA" id="ARBA00022801"/>
    </source>
</evidence>
<dbReference type="NCBIfam" id="NF033748">
    <property type="entry name" value="class_F_sortase"/>
    <property type="match status" value="1"/>
</dbReference>